<name>Q3MEY0_TRIV2</name>
<dbReference type="Proteomes" id="UP000002533">
    <property type="component" value="Chromosome"/>
</dbReference>
<proteinExistence type="predicted"/>
<accession>Q3MEY0</accession>
<dbReference type="EMBL" id="CP000117">
    <property type="protein sequence ID" value="ABA20456.1"/>
    <property type="molecule type" value="Genomic_DNA"/>
</dbReference>
<organism evidence="1 2">
    <name type="scientific">Trichormus variabilis (strain ATCC 29413 / PCC 7937)</name>
    <name type="common">Anabaena variabilis</name>
    <dbReference type="NCBI Taxonomy" id="240292"/>
    <lineage>
        <taxon>Bacteria</taxon>
        <taxon>Bacillati</taxon>
        <taxon>Cyanobacteriota</taxon>
        <taxon>Cyanophyceae</taxon>
        <taxon>Nostocales</taxon>
        <taxon>Nostocaceae</taxon>
        <taxon>Trichormus</taxon>
    </lineage>
</organism>
<evidence type="ECO:0000313" key="1">
    <source>
        <dbReference type="EMBL" id="ABA20456.1"/>
    </source>
</evidence>
<dbReference type="AlphaFoldDB" id="Q3MEY0"/>
<protein>
    <submittedName>
        <fullName evidence="1">Uncharacterized protein</fullName>
    </submittedName>
</protein>
<dbReference type="STRING" id="240292.Ava_0832"/>
<evidence type="ECO:0000313" key="2">
    <source>
        <dbReference type="Proteomes" id="UP000002533"/>
    </source>
</evidence>
<gene>
    <name evidence="1" type="ordered locus">Ava_0832</name>
</gene>
<reference evidence="2" key="1">
    <citation type="journal article" date="2014" name="Stand. Genomic Sci.">
        <title>Complete genome sequence of Anabaena variabilis ATCC 29413.</title>
        <authorList>
            <person name="Thiel T."/>
            <person name="Pratte B.S."/>
            <person name="Zhong J."/>
            <person name="Goodwin L."/>
            <person name="Copeland A."/>
            <person name="Lucas S."/>
            <person name="Han C."/>
            <person name="Pitluck S."/>
            <person name="Land M.L."/>
            <person name="Kyrpides N.C."/>
            <person name="Woyke T."/>
        </authorList>
    </citation>
    <scope>NUCLEOTIDE SEQUENCE [LARGE SCALE GENOMIC DNA]</scope>
    <source>
        <strain evidence="2">ATCC 29413 / PCC 7937</strain>
    </source>
</reference>
<dbReference type="KEGG" id="ava:Ava_0832"/>
<sequence>MANLQGTAKSVFRTYRGAKLLATNFDAYPHCLGLVCG</sequence>
<dbReference type="HOGENOM" id="CLU_3339286_0_0_3"/>